<reference evidence="3" key="1">
    <citation type="submission" date="2024-02" db="EMBL/GenBank/DDBJ databases">
        <authorList>
            <consortium name="ELIXIR-Norway"/>
            <consortium name="Elixir Norway"/>
        </authorList>
    </citation>
    <scope>NUCLEOTIDE SEQUENCE</scope>
</reference>
<accession>A0ABP0UAN9</accession>
<keyword evidence="4" id="KW-1185">Reference proteome</keyword>
<evidence type="ECO:0000313" key="4">
    <source>
        <dbReference type="Proteomes" id="UP001497512"/>
    </source>
</evidence>
<dbReference type="EMBL" id="OZ019894">
    <property type="protein sequence ID" value="CAK9216573.1"/>
    <property type="molecule type" value="Genomic_DNA"/>
</dbReference>
<dbReference type="PANTHER" id="PTHR34774:SF1">
    <property type="entry name" value="EPHRIN-A3 PROTEIN"/>
    <property type="match status" value="1"/>
</dbReference>
<protein>
    <submittedName>
        <fullName evidence="3">Uncharacterized protein</fullName>
    </submittedName>
</protein>
<organism evidence="3 4">
    <name type="scientific">Sphagnum troendelagicum</name>
    <dbReference type="NCBI Taxonomy" id="128251"/>
    <lineage>
        <taxon>Eukaryota</taxon>
        <taxon>Viridiplantae</taxon>
        <taxon>Streptophyta</taxon>
        <taxon>Embryophyta</taxon>
        <taxon>Bryophyta</taxon>
        <taxon>Sphagnophytina</taxon>
        <taxon>Sphagnopsida</taxon>
        <taxon>Sphagnales</taxon>
        <taxon>Sphagnaceae</taxon>
        <taxon>Sphagnum</taxon>
    </lineage>
</organism>
<feature type="transmembrane region" description="Helical" evidence="2">
    <location>
        <begin position="50"/>
        <end position="70"/>
    </location>
</feature>
<name>A0ABP0UAN9_9BRYO</name>
<keyword evidence="2" id="KW-0472">Membrane</keyword>
<proteinExistence type="predicted"/>
<evidence type="ECO:0000313" key="3">
    <source>
        <dbReference type="EMBL" id="CAK9216573.1"/>
    </source>
</evidence>
<feature type="region of interest" description="Disordered" evidence="1">
    <location>
        <begin position="1"/>
        <end position="34"/>
    </location>
</feature>
<sequence>MGVDVLPGGLSPAHRRSGNPLSPAPFKRSQSRIGDEPDLGWRSLAQRHQFLLSMLGILAFLCTVYLYFAVTLGTKDLCSGLGGGQRALCQLNNKLGNQISEHYNHRATRRLLLA</sequence>
<gene>
    <name evidence="3" type="ORF">CSSPTR1EN2_LOCUS13538</name>
</gene>
<evidence type="ECO:0000256" key="2">
    <source>
        <dbReference type="SAM" id="Phobius"/>
    </source>
</evidence>
<evidence type="ECO:0000256" key="1">
    <source>
        <dbReference type="SAM" id="MobiDB-lite"/>
    </source>
</evidence>
<keyword evidence="2" id="KW-0812">Transmembrane</keyword>
<dbReference type="PANTHER" id="PTHR34774">
    <property type="entry name" value="EPHRIN-A3 PROTEIN"/>
    <property type="match status" value="1"/>
</dbReference>
<keyword evidence="2" id="KW-1133">Transmembrane helix</keyword>
<dbReference type="Proteomes" id="UP001497512">
    <property type="component" value="Chromosome 2"/>
</dbReference>